<dbReference type="Proteomes" id="UP001057402">
    <property type="component" value="Chromosome 4"/>
</dbReference>
<organism evidence="1 2">
    <name type="scientific">Melastoma candidum</name>
    <dbReference type="NCBI Taxonomy" id="119954"/>
    <lineage>
        <taxon>Eukaryota</taxon>
        <taxon>Viridiplantae</taxon>
        <taxon>Streptophyta</taxon>
        <taxon>Embryophyta</taxon>
        <taxon>Tracheophyta</taxon>
        <taxon>Spermatophyta</taxon>
        <taxon>Magnoliopsida</taxon>
        <taxon>eudicotyledons</taxon>
        <taxon>Gunneridae</taxon>
        <taxon>Pentapetalae</taxon>
        <taxon>rosids</taxon>
        <taxon>malvids</taxon>
        <taxon>Myrtales</taxon>
        <taxon>Melastomataceae</taxon>
        <taxon>Melastomatoideae</taxon>
        <taxon>Melastomateae</taxon>
        <taxon>Melastoma</taxon>
    </lineage>
</organism>
<name>A0ACB9RJM0_9MYRT</name>
<gene>
    <name evidence="1" type="ORF">MLD38_016099</name>
</gene>
<sequence length="286" mass="32473">MSGGFISRCLLLAFGYAYPAFRCFKTVEKNRVGLDELRFWCQYWIIMALVAVVERFADILISWLPFYGELKLAFVIFLWHPKSLGTGNVYNNLLRPLMAKHENDIDRSLSEMRARAWDMTVFYWQHVAELAQDMFLQVLSYLAANSGKLPQIGTPRVMKKQESAKRPSPKELSTPKPARFNHGSPMKRSVFSGSGMAETTLNGQTTDFVYVEEHELEETVLSRPNPGQKSPPPTPVKAGTSEAKKDDSNDDSVDSNLVEDNGREDTDRQRQRFNSSGFRQRHLAAA</sequence>
<proteinExistence type="predicted"/>
<keyword evidence="2" id="KW-1185">Reference proteome</keyword>
<evidence type="ECO:0000313" key="2">
    <source>
        <dbReference type="Proteomes" id="UP001057402"/>
    </source>
</evidence>
<dbReference type="EMBL" id="CM042883">
    <property type="protein sequence ID" value="KAI4378647.1"/>
    <property type="molecule type" value="Genomic_DNA"/>
</dbReference>
<reference evidence="2" key="1">
    <citation type="journal article" date="2023" name="Front. Plant Sci.">
        <title>Chromosomal-level genome assembly of Melastoma candidum provides insights into trichome evolution.</title>
        <authorList>
            <person name="Zhong Y."/>
            <person name="Wu W."/>
            <person name="Sun C."/>
            <person name="Zou P."/>
            <person name="Liu Y."/>
            <person name="Dai S."/>
            <person name="Zhou R."/>
        </authorList>
    </citation>
    <scope>NUCLEOTIDE SEQUENCE [LARGE SCALE GENOMIC DNA]</scope>
</reference>
<comment type="caution">
    <text evidence="1">The sequence shown here is derived from an EMBL/GenBank/DDBJ whole genome shotgun (WGS) entry which is preliminary data.</text>
</comment>
<accession>A0ACB9RJM0</accession>
<protein>
    <submittedName>
        <fullName evidence="1">Uncharacterized protein</fullName>
    </submittedName>
</protein>
<evidence type="ECO:0000313" key="1">
    <source>
        <dbReference type="EMBL" id="KAI4378647.1"/>
    </source>
</evidence>